<feature type="domain" description="Protein FecR C-terminal" evidence="3">
    <location>
        <begin position="245"/>
        <end position="313"/>
    </location>
</feature>
<keyword evidence="5" id="KW-1185">Reference proteome</keyword>
<dbReference type="InterPro" id="IPR006860">
    <property type="entry name" value="FecR"/>
</dbReference>
<evidence type="ECO:0000259" key="3">
    <source>
        <dbReference type="Pfam" id="PF16344"/>
    </source>
</evidence>
<dbReference type="Gene3D" id="2.60.120.1440">
    <property type="match status" value="1"/>
</dbReference>
<dbReference type="RefSeq" id="WP_008236173.1">
    <property type="nucleotide sequence ID" value="NZ_AJJU01000002.1"/>
</dbReference>
<dbReference type="InterPro" id="IPR032508">
    <property type="entry name" value="FecR_C"/>
</dbReference>
<reference evidence="4 5" key="1">
    <citation type="journal article" date="2012" name="J. Bacteriol.">
        <title>Genome Sequence of the Halotolerant Bacterium Imtechella halotolerans K1T.</title>
        <authorList>
            <person name="Kumar S."/>
            <person name="Vikram S."/>
            <person name="Subramanian S."/>
            <person name="Raghava G.P."/>
            <person name="Pinnaka A.K."/>
        </authorList>
    </citation>
    <scope>NUCLEOTIDE SEQUENCE [LARGE SCALE GENOMIC DNA]</scope>
    <source>
        <strain evidence="4 5">K1</strain>
    </source>
</reference>
<organism evidence="4 5">
    <name type="scientific">Imtechella halotolerans K1</name>
    <dbReference type="NCBI Taxonomy" id="946077"/>
    <lineage>
        <taxon>Bacteria</taxon>
        <taxon>Pseudomonadati</taxon>
        <taxon>Bacteroidota</taxon>
        <taxon>Flavobacteriia</taxon>
        <taxon>Flavobacteriales</taxon>
        <taxon>Flavobacteriaceae</taxon>
        <taxon>Imtechella</taxon>
    </lineage>
</organism>
<dbReference type="eggNOG" id="COG3712">
    <property type="taxonomic scope" value="Bacteria"/>
</dbReference>
<gene>
    <name evidence="4" type="ORF">W5A_00235</name>
</gene>
<protein>
    <submittedName>
        <fullName evidence="4">Anti-FecI sigma factor FecR</fullName>
    </submittedName>
</protein>
<sequence length="318" mass="36327">MKKEDLLRYIQNKGDEDFQQQVVDWITSSPENENFYHKVKAMYVAEFNVQEKLNTEEAFNKFKFQIKKQRFPYARIAAILILAVLVTGLYFTFSPGSQKIPSDYATVLSQQKSVLLADGTNVILNAQSKLSVDSDFNLDSRIVYLEGEAFFDVTENPEKPFIVKTVSGLDVRVLGTTFNVKSYAKDESVETTLVTGKVQLFTGNESTPVAELSPEQKVTFNKKSRSVEVENVKPEIITSWSQGVLMFEKTSIITALHSIERWYDVRFEIIDDKVASYSFSGKIKKDSNINEVLSIIEASSPIKYEYHEDKKIIRLFQK</sequence>
<comment type="caution">
    <text evidence="4">The sequence shown here is derived from an EMBL/GenBank/DDBJ whole genome shotgun (WGS) entry which is preliminary data.</text>
</comment>
<dbReference type="EMBL" id="AJJU01000002">
    <property type="protein sequence ID" value="EID76404.1"/>
    <property type="molecule type" value="Genomic_DNA"/>
</dbReference>
<dbReference type="PATRIC" id="fig|946077.3.peg.48"/>
<dbReference type="AlphaFoldDB" id="I0WJ38"/>
<dbReference type="GO" id="GO:0016989">
    <property type="term" value="F:sigma factor antagonist activity"/>
    <property type="evidence" value="ECO:0007669"/>
    <property type="project" value="TreeGrafter"/>
</dbReference>
<evidence type="ECO:0000313" key="4">
    <source>
        <dbReference type="EMBL" id="EID76404.1"/>
    </source>
</evidence>
<evidence type="ECO:0000259" key="2">
    <source>
        <dbReference type="Pfam" id="PF04773"/>
    </source>
</evidence>
<dbReference type="PANTHER" id="PTHR30273">
    <property type="entry name" value="PERIPLASMIC SIGNAL SENSOR AND SIGMA FACTOR ACTIVATOR FECR-RELATED"/>
    <property type="match status" value="1"/>
</dbReference>
<dbReference type="Pfam" id="PF16344">
    <property type="entry name" value="FecR_C"/>
    <property type="match status" value="1"/>
</dbReference>
<feature type="domain" description="FecR protein" evidence="2">
    <location>
        <begin position="103"/>
        <end position="199"/>
    </location>
</feature>
<keyword evidence="1" id="KW-1133">Transmembrane helix</keyword>
<dbReference type="PANTHER" id="PTHR30273:SF2">
    <property type="entry name" value="PROTEIN FECR"/>
    <property type="match status" value="1"/>
</dbReference>
<dbReference type="InterPro" id="IPR012373">
    <property type="entry name" value="Ferrdict_sens_TM"/>
</dbReference>
<feature type="transmembrane region" description="Helical" evidence="1">
    <location>
        <begin position="73"/>
        <end position="93"/>
    </location>
</feature>
<accession>I0WJ38</accession>
<dbReference type="OrthoDB" id="1097132at2"/>
<dbReference type="Proteomes" id="UP000005938">
    <property type="component" value="Unassembled WGS sequence"/>
</dbReference>
<proteinExistence type="predicted"/>
<name>I0WJ38_9FLAO</name>
<dbReference type="PIRSF" id="PIRSF018266">
    <property type="entry name" value="FecR"/>
    <property type="match status" value="1"/>
</dbReference>
<keyword evidence="1" id="KW-0812">Transmembrane</keyword>
<dbReference type="Gene3D" id="3.55.50.30">
    <property type="match status" value="1"/>
</dbReference>
<evidence type="ECO:0000313" key="5">
    <source>
        <dbReference type="Proteomes" id="UP000005938"/>
    </source>
</evidence>
<dbReference type="STRING" id="946077.W5A_00235"/>
<evidence type="ECO:0000256" key="1">
    <source>
        <dbReference type="SAM" id="Phobius"/>
    </source>
</evidence>
<dbReference type="Pfam" id="PF04773">
    <property type="entry name" value="FecR"/>
    <property type="match status" value="1"/>
</dbReference>
<keyword evidence="1" id="KW-0472">Membrane</keyword>